<sequence length="185" mass="21251">MASTRHDCTNTGSYSTFRTPNQFSPNENKLLTSDDDREGGSPELDNPLRARVGDATRRPRRASLMKALVHPTLLPSRLVSSPTPPRWHRTEAAPTVPSSTLFARRRRSIDAPIDVPIDRQRHRPIDRQRHRPIDRQRHRPIDRPIECPDRSPKTSCTDRLRRQAIRDRARGDLGSRSRRGAEEAY</sequence>
<protein>
    <submittedName>
        <fullName evidence="2">Uncharacterized protein</fullName>
    </submittedName>
</protein>
<evidence type="ECO:0000313" key="2">
    <source>
        <dbReference type="EMBL" id="OUS46017.1"/>
    </source>
</evidence>
<feature type="region of interest" description="Disordered" evidence="1">
    <location>
        <begin position="75"/>
        <end position="95"/>
    </location>
</feature>
<dbReference type="AlphaFoldDB" id="A0A1Y5IBL0"/>
<proteinExistence type="predicted"/>
<reference evidence="2" key="1">
    <citation type="submission" date="2017-04" db="EMBL/GenBank/DDBJ databases">
        <title>Population genomics of picophytoplankton unveils novel chromosome hypervariability.</title>
        <authorList>
            <consortium name="DOE Joint Genome Institute"/>
            <person name="Blanc-Mathieu R."/>
            <person name="Krasovec M."/>
            <person name="Hebrard M."/>
            <person name="Yau S."/>
            <person name="Desgranges E."/>
            <person name="Martin J."/>
            <person name="Schackwitz W."/>
            <person name="Kuo A."/>
            <person name="Salin G."/>
            <person name="Donnadieu C."/>
            <person name="Desdevises Y."/>
            <person name="Sanchez-Ferandin S."/>
            <person name="Moreau H."/>
            <person name="Rivals E."/>
            <person name="Grigoriev I.V."/>
            <person name="Grimsley N."/>
            <person name="Eyre-Walker A."/>
            <person name="Piganeau G."/>
        </authorList>
    </citation>
    <scope>NUCLEOTIDE SEQUENCE [LARGE SCALE GENOMIC DNA]</scope>
    <source>
        <strain evidence="2">RCC 1115</strain>
    </source>
</reference>
<organism evidence="2">
    <name type="scientific">Ostreococcus tauri</name>
    <name type="common">Marine green alga</name>
    <dbReference type="NCBI Taxonomy" id="70448"/>
    <lineage>
        <taxon>Eukaryota</taxon>
        <taxon>Viridiplantae</taxon>
        <taxon>Chlorophyta</taxon>
        <taxon>Mamiellophyceae</taxon>
        <taxon>Mamiellales</taxon>
        <taxon>Bathycoccaceae</taxon>
        <taxon>Ostreococcus</taxon>
    </lineage>
</organism>
<feature type="compositionally biased region" description="Polar residues" evidence="1">
    <location>
        <begin position="9"/>
        <end position="31"/>
    </location>
</feature>
<feature type="compositionally biased region" description="Basic and acidic residues" evidence="1">
    <location>
        <begin position="32"/>
        <end position="57"/>
    </location>
</feature>
<evidence type="ECO:0000256" key="1">
    <source>
        <dbReference type="SAM" id="MobiDB-lite"/>
    </source>
</evidence>
<name>A0A1Y5IBL0_OSTTA</name>
<gene>
    <name evidence="2" type="ORF">BE221DRAFT_115363</name>
</gene>
<accession>A0A1Y5IBL0</accession>
<feature type="region of interest" description="Disordered" evidence="1">
    <location>
        <begin position="125"/>
        <end position="185"/>
    </location>
</feature>
<feature type="region of interest" description="Disordered" evidence="1">
    <location>
        <begin position="1"/>
        <end position="59"/>
    </location>
</feature>
<dbReference type="EMBL" id="KZ155785">
    <property type="protein sequence ID" value="OUS46017.1"/>
    <property type="molecule type" value="Genomic_DNA"/>
</dbReference>
<dbReference type="Proteomes" id="UP000195557">
    <property type="component" value="Unassembled WGS sequence"/>
</dbReference>